<evidence type="ECO:0000256" key="4">
    <source>
        <dbReference type="SAM" id="Phobius"/>
    </source>
</evidence>
<dbReference type="InterPro" id="IPR053175">
    <property type="entry name" value="DHMBA_Reg_Transcription_Factor"/>
</dbReference>
<dbReference type="Proteomes" id="UP000325672">
    <property type="component" value="Unassembled WGS sequence"/>
</dbReference>
<evidence type="ECO:0000256" key="3">
    <source>
        <dbReference type="ARBA" id="ARBA00023242"/>
    </source>
</evidence>
<keyword evidence="4" id="KW-0472">Membrane</keyword>
<keyword evidence="4" id="KW-1133">Transmembrane helix</keyword>
<protein>
    <submittedName>
        <fullName evidence="6">Uncharacterized protein</fullName>
    </submittedName>
</protein>
<dbReference type="RefSeq" id="XP_031912121.1">
    <property type="nucleotide sequence ID" value="XM_032057470.1"/>
</dbReference>
<reference evidence="6 7" key="1">
    <citation type="submission" date="2019-04" db="EMBL/GenBank/DDBJ databases">
        <title>Friends and foes A comparative genomics study of 23 Aspergillus species from section Flavi.</title>
        <authorList>
            <consortium name="DOE Joint Genome Institute"/>
            <person name="Kjaerbolling I."/>
            <person name="Vesth T."/>
            <person name="Frisvad J.C."/>
            <person name="Nybo J.L."/>
            <person name="Theobald S."/>
            <person name="Kildgaard S."/>
            <person name="Isbrandt T."/>
            <person name="Kuo A."/>
            <person name="Sato A."/>
            <person name="Lyhne E.K."/>
            <person name="Kogle M.E."/>
            <person name="Wiebenga A."/>
            <person name="Kun R.S."/>
            <person name="Lubbers R.J."/>
            <person name="Makela M.R."/>
            <person name="Barry K."/>
            <person name="Chovatia M."/>
            <person name="Clum A."/>
            <person name="Daum C."/>
            <person name="Haridas S."/>
            <person name="He G."/>
            <person name="LaButti K."/>
            <person name="Lipzen A."/>
            <person name="Mondo S."/>
            <person name="Riley R."/>
            <person name="Salamov A."/>
            <person name="Simmons B.A."/>
            <person name="Magnuson J.K."/>
            <person name="Henrissat B."/>
            <person name="Mortensen U.H."/>
            <person name="Larsen T.O."/>
            <person name="Devries R.P."/>
            <person name="Grigoriev I.V."/>
            <person name="Machida M."/>
            <person name="Baker S.E."/>
            <person name="Andersen M.R."/>
        </authorList>
    </citation>
    <scope>NUCLEOTIDE SEQUENCE [LARGE SCALE GENOMIC DNA]</scope>
    <source>
        <strain evidence="6 7">CBS 117625</strain>
    </source>
</reference>
<proteinExistence type="predicted"/>
<feature type="signal peptide" evidence="5">
    <location>
        <begin position="1"/>
        <end position="28"/>
    </location>
</feature>
<keyword evidence="7" id="KW-1185">Reference proteome</keyword>
<sequence length="585" mass="65859">MLSRLPTLSRYLLSFVVLLGAFSRFTHGAYTPGWYAFQEYHAPDDGSTLAMITPVIDTIFGVTLLFGNKASRYAAAAVSLMFFIMGLAMQVLAGKDYKGDVALVCDKTQPICQRCIKSRRTCYGMRDQQVWHTENAYASREKKRPRGPRSMKMNRTVSYKPADIKTYAIAYYMHNYLQAPHNVPDIVKDVTRGCLPVLPSMPWCSILDLAVSSLALALFSRTQNYPHATVVASATYHRLLQVAQTVIHYLTPDNIDPCLLAVFFMGRYEDSIYRPETKTPLVHASPSFSHHDGALAILKVWNDRFSRDRPATDVIKHTRRGVVRSALLRNIALPHWIHDGAFFGEHGLELEYDRVIISLANIRHRLFALADEITARGTTPQHESMLKLEQIDNESHTLDLELETCLSHIPDAWRQSQQHTLSNVDLPSWPSANFYSPIIHSYPSPTYAALWSQYNATKILVTSTRLRVLALHNPNNLSLEQKLLSEMQSVSEDLAATVPFALQRVRVIGDTHSSSSPRSCVRLNLKAEVKPTGASLVIWPLTIASGLEYVGSKQKTWFKAQLARLGRVVGFGVFESVETDQWLKL</sequence>
<keyword evidence="2" id="KW-0804">Transcription</keyword>
<keyword evidence="5" id="KW-0732">Signal</keyword>
<feature type="transmembrane region" description="Helical" evidence="4">
    <location>
        <begin position="73"/>
        <end position="93"/>
    </location>
</feature>
<dbReference type="GeneID" id="43641680"/>
<evidence type="ECO:0000256" key="2">
    <source>
        <dbReference type="ARBA" id="ARBA00023163"/>
    </source>
</evidence>
<evidence type="ECO:0000313" key="6">
    <source>
        <dbReference type="EMBL" id="KAE8136058.1"/>
    </source>
</evidence>
<keyword evidence="3" id="KW-0539">Nucleus</keyword>
<evidence type="ECO:0000313" key="7">
    <source>
        <dbReference type="Proteomes" id="UP000325672"/>
    </source>
</evidence>
<evidence type="ECO:0000256" key="1">
    <source>
        <dbReference type="ARBA" id="ARBA00023015"/>
    </source>
</evidence>
<name>A0A5N6SMZ2_ASPPS</name>
<keyword evidence="4" id="KW-0812">Transmembrane</keyword>
<dbReference type="OrthoDB" id="2991872at2759"/>
<keyword evidence="1" id="KW-0805">Transcription regulation</keyword>
<evidence type="ECO:0000256" key="5">
    <source>
        <dbReference type="SAM" id="SignalP"/>
    </source>
</evidence>
<dbReference type="PANTHER" id="PTHR38791:SF13">
    <property type="entry name" value="ZN(2)-C6 FUNGAL-TYPE DOMAIN-CONTAINING PROTEIN"/>
    <property type="match status" value="1"/>
</dbReference>
<dbReference type="AlphaFoldDB" id="A0A5N6SMZ2"/>
<gene>
    <name evidence="6" type="ORF">BDV38DRAFT_272336</name>
</gene>
<dbReference type="CDD" id="cd00067">
    <property type="entry name" value="GAL4"/>
    <property type="match status" value="1"/>
</dbReference>
<dbReference type="PANTHER" id="PTHR38791">
    <property type="entry name" value="ZN(II)2CYS6 TRANSCRIPTION FACTOR (EUROFUNG)-RELATED-RELATED"/>
    <property type="match status" value="1"/>
</dbReference>
<feature type="transmembrane region" description="Helical" evidence="4">
    <location>
        <begin position="47"/>
        <end position="66"/>
    </location>
</feature>
<dbReference type="InterPro" id="IPR001138">
    <property type="entry name" value="Zn2Cys6_DnaBD"/>
</dbReference>
<feature type="chain" id="PRO_5025067380" evidence="5">
    <location>
        <begin position="29"/>
        <end position="585"/>
    </location>
</feature>
<accession>A0A5N6SMZ2</accession>
<dbReference type="GO" id="GO:0000981">
    <property type="term" value="F:DNA-binding transcription factor activity, RNA polymerase II-specific"/>
    <property type="evidence" value="ECO:0007669"/>
    <property type="project" value="InterPro"/>
</dbReference>
<dbReference type="EMBL" id="ML743587">
    <property type="protein sequence ID" value="KAE8136058.1"/>
    <property type="molecule type" value="Genomic_DNA"/>
</dbReference>
<organism evidence="6 7">
    <name type="scientific">Aspergillus pseudotamarii</name>
    <dbReference type="NCBI Taxonomy" id="132259"/>
    <lineage>
        <taxon>Eukaryota</taxon>
        <taxon>Fungi</taxon>
        <taxon>Dikarya</taxon>
        <taxon>Ascomycota</taxon>
        <taxon>Pezizomycotina</taxon>
        <taxon>Eurotiomycetes</taxon>
        <taxon>Eurotiomycetidae</taxon>
        <taxon>Eurotiales</taxon>
        <taxon>Aspergillaceae</taxon>
        <taxon>Aspergillus</taxon>
        <taxon>Aspergillus subgen. Circumdati</taxon>
    </lineage>
</organism>
<dbReference type="GO" id="GO:0008270">
    <property type="term" value="F:zinc ion binding"/>
    <property type="evidence" value="ECO:0007669"/>
    <property type="project" value="InterPro"/>
</dbReference>